<keyword evidence="2" id="KW-1185">Reference proteome</keyword>
<protein>
    <submittedName>
        <fullName evidence="1">Uncharacterized protein</fullName>
    </submittedName>
</protein>
<dbReference type="EMBL" id="OBQD01000023">
    <property type="protein sequence ID" value="SOC46620.1"/>
    <property type="molecule type" value="Genomic_DNA"/>
</dbReference>
<evidence type="ECO:0000313" key="2">
    <source>
        <dbReference type="Proteomes" id="UP000219167"/>
    </source>
</evidence>
<name>A0A285UXS9_9HYPH</name>
<proteinExistence type="predicted"/>
<dbReference type="AlphaFoldDB" id="A0A285UXS9"/>
<organism evidence="1 2">
    <name type="scientific">Rhizobium subbaraonis</name>
    <dbReference type="NCBI Taxonomy" id="908946"/>
    <lineage>
        <taxon>Bacteria</taxon>
        <taxon>Pseudomonadati</taxon>
        <taxon>Pseudomonadota</taxon>
        <taxon>Alphaproteobacteria</taxon>
        <taxon>Hyphomicrobiales</taxon>
        <taxon>Rhizobiaceae</taxon>
        <taxon>Rhizobium/Agrobacterium group</taxon>
        <taxon>Rhizobium</taxon>
    </lineage>
</organism>
<reference evidence="1 2" key="1">
    <citation type="submission" date="2017-08" db="EMBL/GenBank/DDBJ databases">
        <authorList>
            <person name="de Groot N.N."/>
        </authorList>
    </citation>
    <scope>NUCLEOTIDE SEQUENCE [LARGE SCALE GENOMIC DNA]</scope>
    <source>
        <strain evidence="1 2">JC85</strain>
    </source>
</reference>
<evidence type="ECO:0000313" key="1">
    <source>
        <dbReference type="EMBL" id="SOC46620.1"/>
    </source>
</evidence>
<accession>A0A285UXS9</accession>
<dbReference type="RefSeq" id="WP_097142723.1">
    <property type="nucleotide sequence ID" value="NZ_OBQD01000023.1"/>
</dbReference>
<gene>
    <name evidence="1" type="ORF">SAMN05892877_12359</name>
</gene>
<sequence length="64" mass="7350">MRHFPNRQAFVEALVELFEEHGVRIVQRDSERFALFLDDDPCAPMPVASVSIDMFAATLERKLS</sequence>
<dbReference type="Proteomes" id="UP000219167">
    <property type="component" value="Unassembled WGS sequence"/>
</dbReference>